<dbReference type="AlphaFoldDB" id="A0A9Q9CQH0"/>
<dbReference type="RefSeq" id="WP_212725153.1">
    <property type="nucleotide sequence ID" value="NZ_CP071250.1"/>
</dbReference>
<protein>
    <submittedName>
        <fullName evidence="2">DUF1189 family protein</fullName>
    </submittedName>
</protein>
<proteinExistence type="predicted"/>
<dbReference type="Pfam" id="PF06691">
    <property type="entry name" value="DUF1189"/>
    <property type="match status" value="1"/>
</dbReference>
<dbReference type="Proteomes" id="UP001058072">
    <property type="component" value="Chromosome"/>
</dbReference>
<feature type="transmembrane region" description="Helical" evidence="1">
    <location>
        <begin position="170"/>
        <end position="192"/>
    </location>
</feature>
<dbReference type="InterPro" id="IPR009574">
    <property type="entry name" value="DUF1189"/>
</dbReference>
<keyword evidence="1" id="KW-0812">Transmembrane</keyword>
<gene>
    <name evidence="2" type="ORF">J0J70_01995</name>
</gene>
<evidence type="ECO:0000313" key="2">
    <source>
        <dbReference type="EMBL" id="UUF08822.1"/>
    </source>
</evidence>
<feature type="transmembrane region" description="Helical" evidence="1">
    <location>
        <begin position="25"/>
        <end position="48"/>
    </location>
</feature>
<accession>A0A9Q9CQH0</accession>
<dbReference type="EMBL" id="CP071250">
    <property type="protein sequence ID" value="UUF08822.1"/>
    <property type="molecule type" value="Genomic_DNA"/>
</dbReference>
<feature type="transmembrane region" description="Helical" evidence="1">
    <location>
        <begin position="204"/>
        <end position="222"/>
    </location>
</feature>
<evidence type="ECO:0000256" key="1">
    <source>
        <dbReference type="SAM" id="Phobius"/>
    </source>
</evidence>
<sequence>MKRLKLMLETTYSIDAVFALRKTPILISLLFLIILSFMQMTPFAFILIGDAPYRWDQKIWQLTETDQDRFADSLPVGCGVQSGTLTCSEFAEINLSNGVKVLFNGDVNEVNNGVVFNQDHLVFVEQDRQYEVGYSYFEGVNFDDASYEDIFGRVASSIKPMFVVPFVLGAYQTGVLSTFVFTFVVAALSMLLKFGHTSFLSYKEVLNIVIYSSTFPCVMALVVGMFNVGLTMLIYNIGAPLVAYFVYRRRVIPYLVGNQEQGN</sequence>
<organism evidence="2 3">
    <name type="scientific">Turicibacter bilis</name>
    <dbReference type="NCBI Taxonomy" id="2735723"/>
    <lineage>
        <taxon>Bacteria</taxon>
        <taxon>Bacillati</taxon>
        <taxon>Bacillota</taxon>
        <taxon>Erysipelotrichia</taxon>
        <taxon>Erysipelotrichales</taxon>
        <taxon>Turicibacteraceae</taxon>
        <taxon>Turicibacter</taxon>
    </lineage>
</organism>
<name>A0A9Q9CQH0_9FIRM</name>
<keyword evidence="1" id="KW-1133">Transmembrane helix</keyword>
<reference evidence="2" key="1">
    <citation type="submission" date="2021-03" db="EMBL/GenBank/DDBJ databases">
        <title>Comparative Genomics and Metabolomics in the genus Turicibacter.</title>
        <authorList>
            <person name="Maki J."/>
            <person name="Looft T."/>
        </authorList>
    </citation>
    <scope>NUCLEOTIDE SEQUENCE</scope>
    <source>
        <strain evidence="2">ISU324</strain>
    </source>
</reference>
<evidence type="ECO:0000313" key="3">
    <source>
        <dbReference type="Proteomes" id="UP001058072"/>
    </source>
</evidence>
<feature type="transmembrane region" description="Helical" evidence="1">
    <location>
        <begin position="228"/>
        <end position="247"/>
    </location>
</feature>
<keyword evidence="1" id="KW-0472">Membrane</keyword>